<feature type="non-terminal residue" evidence="1">
    <location>
        <position position="1"/>
    </location>
</feature>
<organism evidence="1 2">
    <name type="scientific">Taxus chinensis</name>
    <name type="common">Chinese yew</name>
    <name type="synonym">Taxus wallichiana var. chinensis</name>
    <dbReference type="NCBI Taxonomy" id="29808"/>
    <lineage>
        <taxon>Eukaryota</taxon>
        <taxon>Viridiplantae</taxon>
        <taxon>Streptophyta</taxon>
        <taxon>Embryophyta</taxon>
        <taxon>Tracheophyta</taxon>
        <taxon>Spermatophyta</taxon>
        <taxon>Pinopsida</taxon>
        <taxon>Pinidae</taxon>
        <taxon>Conifers II</taxon>
        <taxon>Cupressales</taxon>
        <taxon>Taxaceae</taxon>
        <taxon>Taxus</taxon>
    </lineage>
</organism>
<sequence length="64" mass="7453">GAVESEKHFITECSAYNDIRSRYAINFKTLPLQVLFDEERITGMGDFIIRINKRRSELVNCKES</sequence>
<dbReference type="OMA" id="FIIRINK"/>
<evidence type="ECO:0000313" key="2">
    <source>
        <dbReference type="Proteomes" id="UP000824469"/>
    </source>
</evidence>
<dbReference type="Proteomes" id="UP000824469">
    <property type="component" value="Unassembled WGS sequence"/>
</dbReference>
<accession>A0AA38C0V8</accession>
<protein>
    <submittedName>
        <fullName evidence="1">Uncharacterized protein</fullName>
    </submittedName>
</protein>
<dbReference type="EMBL" id="JAHRHJ020003165">
    <property type="protein sequence ID" value="KAH9292365.1"/>
    <property type="molecule type" value="Genomic_DNA"/>
</dbReference>
<evidence type="ECO:0000313" key="1">
    <source>
        <dbReference type="EMBL" id="KAH9292365.1"/>
    </source>
</evidence>
<reference evidence="1 2" key="1">
    <citation type="journal article" date="2021" name="Nat. Plants">
        <title>The Taxus genome provides insights into paclitaxel biosynthesis.</title>
        <authorList>
            <person name="Xiong X."/>
            <person name="Gou J."/>
            <person name="Liao Q."/>
            <person name="Li Y."/>
            <person name="Zhou Q."/>
            <person name="Bi G."/>
            <person name="Li C."/>
            <person name="Du R."/>
            <person name="Wang X."/>
            <person name="Sun T."/>
            <person name="Guo L."/>
            <person name="Liang H."/>
            <person name="Lu P."/>
            <person name="Wu Y."/>
            <person name="Zhang Z."/>
            <person name="Ro D.K."/>
            <person name="Shang Y."/>
            <person name="Huang S."/>
            <person name="Yan J."/>
        </authorList>
    </citation>
    <scope>NUCLEOTIDE SEQUENCE [LARGE SCALE GENOMIC DNA]</scope>
    <source>
        <strain evidence="1">Ta-2019</strain>
    </source>
</reference>
<proteinExistence type="predicted"/>
<keyword evidence="2" id="KW-1185">Reference proteome</keyword>
<dbReference type="AlphaFoldDB" id="A0AA38C0V8"/>
<name>A0AA38C0V8_TAXCH</name>
<gene>
    <name evidence="1" type="ORF">KI387_042449</name>
</gene>
<comment type="caution">
    <text evidence="1">The sequence shown here is derived from an EMBL/GenBank/DDBJ whole genome shotgun (WGS) entry which is preliminary data.</text>
</comment>
<feature type="non-terminal residue" evidence="1">
    <location>
        <position position="64"/>
    </location>
</feature>